<comment type="caution">
    <text evidence="2">The sequence shown here is derived from an EMBL/GenBank/DDBJ whole genome shotgun (WGS) entry which is preliminary data.</text>
</comment>
<dbReference type="OrthoDB" id="10008979at2"/>
<keyword evidence="3" id="KW-1185">Reference proteome</keyword>
<feature type="compositionally biased region" description="Polar residues" evidence="1">
    <location>
        <begin position="148"/>
        <end position="162"/>
    </location>
</feature>
<sequence length="197" mass="22924">MKGLKDKKHSVRIEKNLTDAELQQKLDLYSQGGEKQFFKIQKIKNSYLDQLKEQQNVRSKSDINFALGVRSGLPHAPYESIKRYREDLDQKIRDQVIEEAKGEYRKHQNLGKEFNGNNKSYEAQSPKKANKDELAIKKQPSLLKQEYNKNQTPKKTELSPSNKRNKNLRKYFSGPSKGLENSSPQKARENRGMDRNI</sequence>
<feature type="region of interest" description="Disordered" evidence="1">
    <location>
        <begin position="99"/>
        <end position="197"/>
    </location>
</feature>
<proteinExistence type="predicted"/>
<organism evidence="2 3">
    <name type="scientific">Roseivirga spongicola</name>
    <dbReference type="NCBI Taxonomy" id="333140"/>
    <lineage>
        <taxon>Bacteria</taxon>
        <taxon>Pseudomonadati</taxon>
        <taxon>Bacteroidota</taxon>
        <taxon>Cytophagia</taxon>
        <taxon>Cytophagales</taxon>
        <taxon>Roseivirgaceae</taxon>
        <taxon>Roseivirga</taxon>
    </lineage>
</organism>
<dbReference type="Proteomes" id="UP000075606">
    <property type="component" value="Unassembled WGS sequence"/>
</dbReference>
<evidence type="ECO:0000313" key="2">
    <source>
        <dbReference type="EMBL" id="KYG77216.1"/>
    </source>
</evidence>
<gene>
    <name evidence="2" type="ORF">AWW68_00155</name>
</gene>
<evidence type="ECO:0000256" key="1">
    <source>
        <dbReference type="SAM" id="MobiDB-lite"/>
    </source>
</evidence>
<protein>
    <submittedName>
        <fullName evidence="2">Uncharacterized protein</fullName>
    </submittedName>
</protein>
<dbReference type="AlphaFoldDB" id="A0A150XEU6"/>
<accession>A0A150XEU6</accession>
<dbReference type="STRING" id="333140.AWW68_00155"/>
<name>A0A150XEU6_9BACT</name>
<reference evidence="2 3" key="1">
    <citation type="submission" date="2016-01" db="EMBL/GenBank/DDBJ databases">
        <title>Genome sequencing of Roseivirga spongicola UST030701-084.</title>
        <authorList>
            <person name="Selvaratnam C."/>
            <person name="Thevarajoo S."/>
            <person name="Goh K.M."/>
            <person name="Ee R."/>
            <person name="Chan K.-G."/>
            <person name="Chong C.S."/>
        </authorList>
    </citation>
    <scope>NUCLEOTIDE SEQUENCE [LARGE SCALE GENOMIC DNA]</scope>
    <source>
        <strain evidence="2 3">UST030701-084</strain>
    </source>
</reference>
<evidence type="ECO:0000313" key="3">
    <source>
        <dbReference type="Proteomes" id="UP000075606"/>
    </source>
</evidence>
<feature type="compositionally biased region" description="Basic and acidic residues" evidence="1">
    <location>
        <begin position="186"/>
        <end position="197"/>
    </location>
</feature>
<dbReference type="RefSeq" id="WP_068215347.1">
    <property type="nucleotide sequence ID" value="NZ_CP139724.1"/>
</dbReference>
<dbReference type="EMBL" id="LRPC01000001">
    <property type="protein sequence ID" value="KYG77216.1"/>
    <property type="molecule type" value="Genomic_DNA"/>
</dbReference>